<accession>A0A151GV90</accession>
<reference evidence="2 3" key="1">
    <citation type="journal article" date="2016" name="Sci. Rep.">
        <title>Insights into Adaptations to a Near-Obligate Nematode Endoparasitic Lifestyle from the Finished Genome of Drechmeria coniospora.</title>
        <authorList>
            <person name="Zhang L."/>
            <person name="Zhou Z."/>
            <person name="Guo Q."/>
            <person name="Fokkens L."/>
            <person name="Miskei M."/>
            <person name="Pocsi I."/>
            <person name="Zhang W."/>
            <person name="Chen M."/>
            <person name="Wang L."/>
            <person name="Sun Y."/>
            <person name="Donzelli B.G."/>
            <person name="Gibson D.M."/>
            <person name="Nelson D.R."/>
            <person name="Luo J.G."/>
            <person name="Rep M."/>
            <person name="Liu H."/>
            <person name="Yang S."/>
            <person name="Wang J."/>
            <person name="Krasnoff S.B."/>
            <person name="Xu Y."/>
            <person name="Molnar I."/>
            <person name="Lin M."/>
        </authorList>
    </citation>
    <scope>NUCLEOTIDE SEQUENCE [LARGE SCALE GENOMIC DNA]</scope>
    <source>
        <strain evidence="2 3">ARSEF 6962</strain>
    </source>
</reference>
<feature type="region of interest" description="Disordered" evidence="1">
    <location>
        <begin position="256"/>
        <end position="287"/>
    </location>
</feature>
<dbReference type="Proteomes" id="UP000076580">
    <property type="component" value="Chromosome 01"/>
</dbReference>
<dbReference type="RefSeq" id="XP_040660366.1">
    <property type="nucleotide sequence ID" value="XM_040799483.1"/>
</dbReference>
<protein>
    <submittedName>
        <fullName evidence="2">Uncharacterized protein</fullName>
    </submittedName>
</protein>
<gene>
    <name evidence="2" type="ORF">DCS_02154</name>
</gene>
<sequence length="287" mass="31243">MYDEYVFDGVAPGAKQTSEASWLQRHPRHVNPASALMSPLGRKSAEMPDSALPYQLSIATGRSGGDLMPSIYVPLLRRNTGIAILYAPDNTDANEDVQASFAVLPRFRFETVHSSRPPRHGFLFALHVDGWMHSAAHSQAAIHRRPKTIIAPPPFTRSLPLSFLAAHRTNQTSSPPLRSRPRRRIFPYPPTYRTVLLLHPSAVVANISSQPQSQIRARPPPPHDFASSRLAQASSEPKPTCWKSLGSFVSPVQSARCPLPSALGGPGQARPSPLSSSDALPRLGPSP</sequence>
<comment type="caution">
    <text evidence="2">The sequence shown here is derived from an EMBL/GenBank/DDBJ whole genome shotgun (WGS) entry which is preliminary data.</text>
</comment>
<organism evidence="2 3">
    <name type="scientific">Drechmeria coniospora</name>
    <name type="common">Nematophagous fungus</name>
    <name type="synonym">Meria coniospora</name>
    <dbReference type="NCBI Taxonomy" id="98403"/>
    <lineage>
        <taxon>Eukaryota</taxon>
        <taxon>Fungi</taxon>
        <taxon>Dikarya</taxon>
        <taxon>Ascomycota</taxon>
        <taxon>Pezizomycotina</taxon>
        <taxon>Sordariomycetes</taxon>
        <taxon>Hypocreomycetidae</taxon>
        <taxon>Hypocreales</taxon>
        <taxon>Ophiocordycipitaceae</taxon>
        <taxon>Drechmeria</taxon>
    </lineage>
</organism>
<proteinExistence type="predicted"/>
<evidence type="ECO:0000313" key="3">
    <source>
        <dbReference type="Proteomes" id="UP000076580"/>
    </source>
</evidence>
<dbReference type="EMBL" id="LAYC01000001">
    <property type="protein sequence ID" value="KYK61014.1"/>
    <property type="molecule type" value="Genomic_DNA"/>
</dbReference>
<dbReference type="GeneID" id="63714797"/>
<name>A0A151GV90_DRECN</name>
<dbReference type="AlphaFoldDB" id="A0A151GV90"/>
<evidence type="ECO:0000313" key="2">
    <source>
        <dbReference type="EMBL" id="KYK61014.1"/>
    </source>
</evidence>
<dbReference type="InParanoid" id="A0A151GV90"/>
<keyword evidence="3" id="KW-1185">Reference proteome</keyword>
<evidence type="ECO:0000256" key="1">
    <source>
        <dbReference type="SAM" id="MobiDB-lite"/>
    </source>
</evidence>
<feature type="region of interest" description="Disordered" evidence="1">
    <location>
        <begin position="209"/>
        <end position="240"/>
    </location>
</feature>